<keyword evidence="3" id="KW-1185">Reference proteome</keyword>
<gene>
    <name evidence="2" type="ORF">Pan216_27430</name>
</gene>
<dbReference type="InterPro" id="IPR008538">
    <property type="entry name" value="Uma2"/>
</dbReference>
<reference evidence="2 3" key="1">
    <citation type="submission" date="2019-02" db="EMBL/GenBank/DDBJ databases">
        <title>Deep-cultivation of Planctomycetes and their phenomic and genomic characterization uncovers novel biology.</title>
        <authorList>
            <person name="Wiegand S."/>
            <person name="Jogler M."/>
            <person name="Boedeker C."/>
            <person name="Pinto D."/>
            <person name="Vollmers J."/>
            <person name="Rivas-Marin E."/>
            <person name="Kohn T."/>
            <person name="Peeters S.H."/>
            <person name="Heuer A."/>
            <person name="Rast P."/>
            <person name="Oberbeckmann S."/>
            <person name="Bunk B."/>
            <person name="Jeske O."/>
            <person name="Meyerdierks A."/>
            <person name="Storesund J.E."/>
            <person name="Kallscheuer N."/>
            <person name="Luecker S."/>
            <person name="Lage O.M."/>
            <person name="Pohl T."/>
            <person name="Merkel B.J."/>
            <person name="Hornburger P."/>
            <person name="Mueller R.-W."/>
            <person name="Bruemmer F."/>
            <person name="Labrenz M."/>
            <person name="Spormann A.M."/>
            <person name="Op den Camp H."/>
            <person name="Overmann J."/>
            <person name="Amann R."/>
            <person name="Jetten M.S.M."/>
            <person name="Mascher T."/>
            <person name="Medema M.H."/>
            <person name="Devos D.P."/>
            <person name="Kaster A.-K."/>
            <person name="Ovreas L."/>
            <person name="Rohde M."/>
            <person name="Galperin M.Y."/>
            <person name="Jogler C."/>
        </authorList>
    </citation>
    <scope>NUCLEOTIDE SEQUENCE [LARGE SCALE GENOMIC DNA]</scope>
    <source>
        <strain evidence="2 3">Pan216</strain>
    </source>
</reference>
<dbReference type="Pfam" id="PF05685">
    <property type="entry name" value="Uma2"/>
    <property type="match status" value="1"/>
</dbReference>
<evidence type="ECO:0000259" key="1">
    <source>
        <dbReference type="Pfam" id="PF05685"/>
    </source>
</evidence>
<dbReference type="PANTHER" id="PTHR34107">
    <property type="entry name" value="SLL0198 PROTEIN-RELATED"/>
    <property type="match status" value="1"/>
</dbReference>
<dbReference type="Gene3D" id="3.90.1570.10">
    <property type="entry name" value="tt1808, chain A"/>
    <property type="match status" value="1"/>
</dbReference>
<dbReference type="PANTHER" id="PTHR34107:SF1">
    <property type="entry name" value="SLL0198 PROTEIN"/>
    <property type="match status" value="1"/>
</dbReference>
<feature type="domain" description="Putative restriction endonuclease" evidence="1">
    <location>
        <begin position="14"/>
        <end position="175"/>
    </location>
</feature>
<dbReference type="AlphaFoldDB" id="A0A518B4H7"/>
<dbReference type="CDD" id="cd06260">
    <property type="entry name" value="DUF820-like"/>
    <property type="match status" value="1"/>
</dbReference>
<name>A0A518B4H7_9BACT</name>
<dbReference type="InterPro" id="IPR011335">
    <property type="entry name" value="Restrct_endonuc-II-like"/>
</dbReference>
<proteinExistence type="predicted"/>
<evidence type="ECO:0000313" key="3">
    <source>
        <dbReference type="Proteomes" id="UP000317093"/>
    </source>
</evidence>
<accession>A0A518B4H7</accession>
<protein>
    <recommendedName>
        <fullName evidence="1">Putative restriction endonuclease domain-containing protein</fullName>
    </recommendedName>
</protein>
<dbReference type="EMBL" id="CP036279">
    <property type="protein sequence ID" value="QDU61878.1"/>
    <property type="molecule type" value="Genomic_DNA"/>
</dbReference>
<dbReference type="OrthoDB" id="274259at2"/>
<dbReference type="SUPFAM" id="SSF52980">
    <property type="entry name" value="Restriction endonuclease-like"/>
    <property type="match status" value="1"/>
</dbReference>
<sequence>MSTETRPITAEQLFAEHAGERTELVAGEPTAMTPVGITQSLIVGALNGMIWNHINGRRLPVIVGPELGFVLRRNPDTVRAPDLAVLRVERLTDQQSGFFEGAPDLAIEVLSPHDKPAEVERKIREFLDAGTEVAWVVDPESRTVSIHRGDESVVRLDPNASLDGGELLPGFTCSIANIFAKPGQQQQT</sequence>
<dbReference type="KEGG" id="knv:Pan216_27430"/>
<organism evidence="2 3">
    <name type="scientific">Kolteria novifilia</name>
    <dbReference type="NCBI Taxonomy" id="2527975"/>
    <lineage>
        <taxon>Bacteria</taxon>
        <taxon>Pseudomonadati</taxon>
        <taxon>Planctomycetota</taxon>
        <taxon>Planctomycetia</taxon>
        <taxon>Kolteriales</taxon>
        <taxon>Kolteriaceae</taxon>
        <taxon>Kolteria</taxon>
    </lineage>
</organism>
<dbReference type="InterPro" id="IPR012296">
    <property type="entry name" value="Nuclease_put_TT1808"/>
</dbReference>
<dbReference type="RefSeq" id="WP_145258416.1">
    <property type="nucleotide sequence ID" value="NZ_CP036279.1"/>
</dbReference>
<dbReference type="Proteomes" id="UP000317093">
    <property type="component" value="Chromosome"/>
</dbReference>
<evidence type="ECO:0000313" key="2">
    <source>
        <dbReference type="EMBL" id="QDU61878.1"/>
    </source>
</evidence>